<dbReference type="Proteomes" id="UP001218188">
    <property type="component" value="Unassembled WGS sequence"/>
</dbReference>
<keyword evidence="2" id="KW-1185">Reference proteome</keyword>
<comment type="caution">
    <text evidence="1">The sequence shown here is derived from an EMBL/GenBank/DDBJ whole genome shotgun (WGS) entry which is preliminary data.</text>
</comment>
<sequence>MYCAAFFAVTSSSARALLMNGALTPLWLAYFACMCFGARVGGGGFVHATAGLVRGGAHPLGGVASTGLAVFGTGFVQTLANAAGASLDTFGPPAFGPAFARSVGPEFQGAAVSAISKFLPVPGSSGGDVRAVANAAIGSRSVPYAGPASAFAHRACLLVGGAEVGSLRSRPVPGRAGYTDPFIGRVCGTLVWIEQSASLGLPNELLFKVFAHAVGTYVDTDPDRHSYYESLFAVAGACRHWNSYVADCGGLWSTFRLTPHRLAASLVFWMSRIHRSPVDLRLSFDDLFALYHPRSTARAPRLGVRNSILHIAPAFNQCARLCIDAEASFAFPLLMQLLSIASGHLLVSLSLSRVYFAFLEDRVPPIDPTPNLFFQTGVPNLRFLRLVNAAVGWGNLDFYKRLEVFKLWGMRPPINPTADQLYAILVVARLLVRLSFREVECDALSLCAHPLFRLPALVELDLHLSGTLGVPEVLSRCRAPALRKLTLILDSDFDVRCLLACTSILERVVVLSLQVAGVPRESMSDLWSRFPLVERLDVSCSDVVAFNALDSPDGVYDTPILCPRLSQLTVRSVPPSDMKKYLQRRAASGFALRRLMMYQAVDFFEENEGELTWIAGNFGAGEFLMDPESDVDSSAGWLIH</sequence>
<accession>A0AAD6S5E2</accession>
<organism evidence="1 2">
    <name type="scientific">Mycena alexandri</name>
    <dbReference type="NCBI Taxonomy" id="1745969"/>
    <lineage>
        <taxon>Eukaryota</taxon>
        <taxon>Fungi</taxon>
        <taxon>Dikarya</taxon>
        <taxon>Basidiomycota</taxon>
        <taxon>Agaricomycotina</taxon>
        <taxon>Agaricomycetes</taxon>
        <taxon>Agaricomycetidae</taxon>
        <taxon>Agaricales</taxon>
        <taxon>Marasmiineae</taxon>
        <taxon>Mycenaceae</taxon>
        <taxon>Mycena</taxon>
    </lineage>
</organism>
<gene>
    <name evidence="1" type="ORF">C8F04DRAFT_1197905</name>
</gene>
<evidence type="ECO:0000313" key="1">
    <source>
        <dbReference type="EMBL" id="KAJ7019257.1"/>
    </source>
</evidence>
<dbReference type="EMBL" id="JARJCM010000301">
    <property type="protein sequence ID" value="KAJ7019257.1"/>
    <property type="molecule type" value="Genomic_DNA"/>
</dbReference>
<name>A0AAD6S5E2_9AGAR</name>
<reference evidence="1" key="1">
    <citation type="submission" date="2023-03" db="EMBL/GenBank/DDBJ databases">
        <title>Massive genome expansion in bonnet fungi (Mycena s.s.) driven by repeated elements and novel gene families across ecological guilds.</title>
        <authorList>
            <consortium name="Lawrence Berkeley National Laboratory"/>
            <person name="Harder C.B."/>
            <person name="Miyauchi S."/>
            <person name="Viragh M."/>
            <person name="Kuo A."/>
            <person name="Thoen E."/>
            <person name="Andreopoulos B."/>
            <person name="Lu D."/>
            <person name="Skrede I."/>
            <person name="Drula E."/>
            <person name="Henrissat B."/>
            <person name="Morin E."/>
            <person name="Kohler A."/>
            <person name="Barry K."/>
            <person name="LaButti K."/>
            <person name="Morin E."/>
            <person name="Salamov A."/>
            <person name="Lipzen A."/>
            <person name="Mereny Z."/>
            <person name="Hegedus B."/>
            <person name="Baldrian P."/>
            <person name="Stursova M."/>
            <person name="Weitz H."/>
            <person name="Taylor A."/>
            <person name="Grigoriev I.V."/>
            <person name="Nagy L.G."/>
            <person name="Martin F."/>
            <person name="Kauserud H."/>
        </authorList>
    </citation>
    <scope>NUCLEOTIDE SEQUENCE</scope>
    <source>
        <strain evidence="1">CBHHK200</strain>
    </source>
</reference>
<dbReference type="Gene3D" id="3.80.10.10">
    <property type="entry name" value="Ribonuclease Inhibitor"/>
    <property type="match status" value="1"/>
</dbReference>
<dbReference type="InterPro" id="IPR032675">
    <property type="entry name" value="LRR_dom_sf"/>
</dbReference>
<evidence type="ECO:0000313" key="2">
    <source>
        <dbReference type="Proteomes" id="UP001218188"/>
    </source>
</evidence>
<protein>
    <recommendedName>
        <fullName evidence="3">F-box domain-containing protein</fullName>
    </recommendedName>
</protein>
<dbReference type="AlphaFoldDB" id="A0AAD6S5E2"/>
<evidence type="ECO:0008006" key="3">
    <source>
        <dbReference type="Google" id="ProtNLM"/>
    </source>
</evidence>
<proteinExistence type="predicted"/>